<dbReference type="Proteomes" id="UP001056708">
    <property type="component" value="Chromosome"/>
</dbReference>
<dbReference type="InterPro" id="IPR009057">
    <property type="entry name" value="Homeodomain-like_sf"/>
</dbReference>
<organism evidence="2 3">
    <name type="scientific">Phormidium yuhuli AB48</name>
    <dbReference type="NCBI Taxonomy" id="2940671"/>
    <lineage>
        <taxon>Bacteria</taxon>
        <taxon>Bacillati</taxon>
        <taxon>Cyanobacteriota</taxon>
        <taxon>Cyanophyceae</taxon>
        <taxon>Oscillatoriophycideae</taxon>
        <taxon>Oscillatoriales</taxon>
        <taxon>Oscillatoriaceae</taxon>
        <taxon>Phormidium</taxon>
        <taxon>Phormidium yuhuli</taxon>
    </lineage>
</organism>
<dbReference type="SUPFAM" id="SSF46689">
    <property type="entry name" value="Homeodomain-like"/>
    <property type="match status" value="1"/>
</dbReference>
<feature type="coiled-coil region" evidence="1">
    <location>
        <begin position="66"/>
        <end position="94"/>
    </location>
</feature>
<name>A0ABY5AUX8_9CYAN</name>
<dbReference type="InterPro" id="IPR036388">
    <property type="entry name" value="WH-like_DNA-bd_sf"/>
</dbReference>
<evidence type="ECO:0000256" key="1">
    <source>
        <dbReference type="SAM" id="Coils"/>
    </source>
</evidence>
<dbReference type="Gene3D" id="1.10.10.10">
    <property type="entry name" value="Winged helix-like DNA-binding domain superfamily/Winged helix DNA-binding domain"/>
    <property type="match status" value="1"/>
</dbReference>
<protein>
    <submittedName>
        <fullName evidence="2">DUF433 domain-containing protein</fullName>
    </submittedName>
</protein>
<reference evidence="2" key="1">
    <citation type="submission" date="2022-06" db="EMBL/GenBank/DDBJ databases">
        <title>Genome sequence of Phormidium yuhuli AB48 isolated from an industrial photobioreactor environment.</title>
        <authorList>
            <person name="Qiu Y."/>
            <person name="Noonan A.J.C."/>
            <person name="Dofher K."/>
            <person name="Koch M."/>
            <person name="Kieft B."/>
            <person name="Lin X."/>
            <person name="Ziels R.M."/>
            <person name="Hallam S.J."/>
        </authorList>
    </citation>
    <scope>NUCLEOTIDE SEQUENCE</scope>
    <source>
        <strain evidence="2">AB48</strain>
    </source>
</reference>
<evidence type="ECO:0000313" key="3">
    <source>
        <dbReference type="Proteomes" id="UP001056708"/>
    </source>
</evidence>
<accession>A0ABY5AUX8</accession>
<dbReference type="RefSeq" id="WP_252664679.1">
    <property type="nucleotide sequence ID" value="NZ_CP098611.1"/>
</dbReference>
<proteinExistence type="predicted"/>
<keyword evidence="1" id="KW-0175">Coiled coil</keyword>
<dbReference type="EMBL" id="CP098611">
    <property type="protein sequence ID" value="USR92526.1"/>
    <property type="molecule type" value="Genomic_DNA"/>
</dbReference>
<dbReference type="Pfam" id="PF04255">
    <property type="entry name" value="DUF433"/>
    <property type="match status" value="1"/>
</dbReference>
<dbReference type="InterPro" id="IPR007367">
    <property type="entry name" value="DUF433"/>
</dbReference>
<evidence type="ECO:0000313" key="2">
    <source>
        <dbReference type="EMBL" id="USR92526.1"/>
    </source>
</evidence>
<sequence length="114" mass="13238">MSTPAKFQATSPPLRWDEAGGIRIGSSRVTLDSLLAAYHNGSTPEEIAIQYSVLHLEDIYSAIAYYLNHRQEIDNYLEQRNQKAQQLREELTQRHNLVDLRQRLLTRQSQKESR</sequence>
<keyword evidence="3" id="KW-1185">Reference proteome</keyword>
<gene>
    <name evidence="2" type="ORF">NEA10_07360</name>
</gene>